<dbReference type="AlphaFoldDB" id="A0A7J8FK70"/>
<reference evidence="1 2" key="1">
    <citation type="journal article" date="2020" name="Nature">
        <title>Six reference-quality genomes reveal evolution of bat adaptations.</title>
        <authorList>
            <person name="Jebb D."/>
            <person name="Huang Z."/>
            <person name="Pippel M."/>
            <person name="Hughes G.M."/>
            <person name="Lavrichenko K."/>
            <person name="Devanna P."/>
            <person name="Winkler S."/>
            <person name="Jermiin L.S."/>
            <person name="Skirmuntt E.C."/>
            <person name="Katzourakis A."/>
            <person name="Burkitt-Gray L."/>
            <person name="Ray D.A."/>
            <person name="Sullivan K.A.M."/>
            <person name="Roscito J.G."/>
            <person name="Kirilenko B.M."/>
            <person name="Davalos L.M."/>
            <person name="Corthals A.P."/>
            <person name="Power M.L."/>
            <person name="Jones G."/>
            <person name="Ransome R.D."/>
            <person name="Dechmann D.K.N."/>
            <person name="Locatelli A.G."/>
            <person name="Puechmaille S.J."/>
            <person name="Fedrigo O."/>
            <person name="Jarvis E.D."/>
            <person name="Hiller M."/>
            <person name="Vernes S.C."/>
            <person name="Myers E.W."/>
            <person name="Teeling E.C."/>
        </authorList>
    </citation>
    <scope>NUCLEOTIDE SEQUENCE [LARGE SCALE GENOMIC DNA]</scope>
    <source>
        <strain evidence="1">MRouAeg1</strain>
        <tissue evidence="1">Muscle</tissue>
    </source>
</reference>
<name>A0A7J8FK70_ROUAE</name>
<dbReference type="Proteomes" id="UP000593571">
    <property type="component" value="Unassembled WGS sequence"/>
</dbReference>
<organism evidence="1 2">
    <name type="scientific">Rousettus aegyptiacus</name>
    <name type="common">Egyptian fruit bat</name>
    <name type="synonym">Pteropus aegyptiacus</name>
    <dbReference type="NCBI Taxonomy" id="9407"/>
    <lineage>
        <taxon>Eukaryota</taxon>
        <taxon>Metazoa</taxon>
        <taxon>Chordata</taxon>
        <taxon>Craniata</taxon>
        <taxon>Vertebrata</taxon>
        <taxon>Euteleostomi</taxon>
        <taxon>Mammalia</taxon>
        <taxon>Eutheria</taxon>
        <taxon>Laurasiatheria</taxon>
        <taxon>Chiroptera</taxon>
        <taxon>Yinpterochiroptera</taxon>
        <taxon>Pteropodoidea</taxon>
        <taxon>Pteropodidae</taxon>
        <taxon>Rousettinae</taxon>
        <taxon>Rousettus</taxon>
    </lineage>
</organism>
<proteinExistence type="predicted"/>
<evidence type="ECO:0000313" key="1">
    <source>
        <dbReference type="EMBL" id="KAF6447542.1"/>
    </source>
</evidence>
<keyword evidence="2" id="KW-1185">Reference proteome</keyword>
<accession>A0A7J8FK70</accession>
<sequence length="132" mass="15158">MVTKFPSNKRPCVCCLCHQGPCSQALTLMKAPPTTTHSALRAGQTIREVDTGHRARQKQVPLLPLEIEAPWPNRMNFSSLLSHFPRSFWTAWICVLKTWYLSVLYLQPTLNINQVNWEGELFIKHAHSNFID</sequence>
<protein>
    <submittedName>
        <fullName evidence="1">Uncharacterized protein</fullName>
    </submittedName>
</protein>
<gene>
    <name evidence="1" type="ORF">HJG63_011976</name>
</gene>
<evidence type="ECO:0000313" key="2">
    <source>
        <dbReference type="Proteomes" id="UP000593571"/>
    </source>
</evidence>
<comment type="caution">
    <text evidence="1">The sequence shown here is derived from an EMBL/GenBank/DDBJ whole genome shotgun (WGS) entry which is preliminary data.</text>
</comment>
<dbReference type="EMBL" id="JACASE010000007">
    <property type="protein sequence ID" value="KAF6447542.1"/>
    <property type="molecule type" value="Genomic_DNA"/>
</dbReference>